<feature type="domain" description="Flavin reductase like" evidence="2">
    <location>
        <begin position="30"/>
        <end position="176"/>
    </location>
</feature>
<gene>
    <name evidence="3" type="ORF">KEC56_11130</name>
</gene>
<protein>
    <submittedName>
        <fullName evidence="3">Flavin reductase</fullName>
    </submittedName>
</protein>
<dbReference type="GO" id="GO:0010181">
    <property type="term" value="F:FMN binding"/>
    <property type="evidence" value="ECO:0007669"/>
    <property type="project" value="InterPro"/>
</dbReference>
<dbReference type="InterPro" id="IPR050268">
    <property type="entry name" value="NADH-dep_flavin_reductase"/>
</dbReference>
<proteinExistence type="predicted"/>
<keyword evidence="1" id="KW-0560">Oxidoreductase</keyword>
<dbReference type="Pfam" id="PF01613">
    <property type="entry name" value="Flavin_Reduct"/>
    <property type="match status" value="1"/>
</dbReference>
<sequence length="184" mass="19195">MTDRGLSHRESAEVSLLAGGVTSEEFKTAFRNHPAGVAVITAATPEGPVALTATSVVSVSAEPPVLIFSLSALSSATASIRAAETIVVHLLADKDLPVARLCSTSGVDRFADPMTWSPLTTGEPLFHGVESWLRCRIVDRMDAGGSTVVAAQALQASTAGSAEISPLVYHNRGWHHLGAHSELS</sequence>
<dbReference type="Proteomes" id="UP001139289">
    <property type="component" value="Unassembled WGS sequence"/>
</dbReference>
<reference evidence="3" key="1">
    <citation type="submission" date="2021-04" db="EMBL/GenBank/DDBJ databases">
        <title>Microbacterium tenobrionis sp. nov. and Microbacterium allomyrinae sp. nov., isolated from larvae of Tenobrio molitor and Allomyrina dichotoma, respectively.</title>
        <authorList>
            <person name="Lee S.D."/>
        </authorList>
    </citation>
    <scope>NUCLEOTIDE SEQUENCE</scope>
    <source>
        <strain evidence="3">YMB-B2</strain>
    </source>
</reference>
<evidence type="ECO:0000313" key="3">
    <source>
        <dbReference type="EMBL" id="MCC2030058.1"/>
    </source>
</evidence>
<comment type="caution">
    <text evidence="3">The sequence shown here is derived from an EMBL/GenBank/DDBJ whole genome shotgun (WGS) entry which is preliminary data.</text>
</comment>
<dbReference type="InterPro" id="IPR012349">
    <property type="entry name" value="Split_barrel_FMN-bd"/>
</dbReference>
<dbReference type="EMBL" id="JAGTTM010000004">
    <property type="protein sequence ID" value="MCC2030058.1"/>
    <property type="molecule type" value="Genomic_DNA"/>
</dbReference>
<dbReference type="GO" id="GO:0042602">
    <property type="term" value="F:riboflavin reductase (NADPH) activity"/>
    <property type="evidence" value="ECO:0007669"/>
    <property type="project" value="TreeGrafter"/>
</dbReference>
<dbReference type="AlphaFoldDB" id="A0A9X1S1N6"/>
<evidence type="ECO:0000256" key="1">
    <source>
        <dbReference type="ARBA" id="ARBA00023002"/>
    </source>
</evidence>
<dbReference type="Gene3D" id="2.30.110.10">
    <property type="entry name" value="Electron Transport, Fmn-binding Protein, Chain A"/>
    <property type="match status" value="1"/>
</dbReference>
<evidence type="ECO:0000259" key="2">
    <source>
        <dbReference type="SMART" id="SM00903"/>
    </source>
</evidence>
<organism evidence="3 4">
    <name type="scientific">Microbacterium tenebrionis</name>
    <dbReference type="NCBI Taxonomy" id="2830665"/>
    <lineage>
        <taxon>Bacteria</taxon>
        <taxon>Bacillati</taxon>
        <taxon>Actinomycetota</taxon>
        <taxon>Actinomycetes</taxon>
        <taxon>Micrococcales</taxon>
        <taxon>Microbacteriaceae</taxon>
        <taxon>Microbacterium</taxon>
    </lineage>
</organism>
<dbReference type="InterPro" id="IPR002563">
    <property type="entry name" value="Flavin_Rdtase-like_dom"/>
</dbReference>
<name>A0A9X1S1N6_9MICO</name>
<dbReference type="GO" id="GO:0006208">
    <property type="term" value="P:pyrimidine nucleobase catabolic process"/>
    <property type="evidence" value="ECO:0007669"/>
    <property type="project" value="TreeGrafter"/>
</dbReference>
<dbReference type="PANTHER" id="PTHR30466">
    <property type="entry name" value="FLAVIN REDUCTASE"/>
    <property type="match status" value="1"/>
</dbReference>
<dbReference type="PANTHER" id="PTHR30466:SF1">
    <property type="entry name" value="FMN REDUCTASE (NADH) RUTF"/>
    <property type="match status" value="1"/>
</dbReference>
<evidence type="ECO:0000313" key="4">
    <source>
        <dbReference type="Proteomes" id="UP001139289"/>
    </source>
</evidence>
<dbReference type="SMART" id="SM00903">
    <property type="entry name" value="Flavin_Reduct"/>
    <property type="match status" value="1"/>
</dbReference>
<keyword evidence="4" id="KW-1185">Reference proteome</keyword>
<accession>A0A9X1S1N6</accession>
<dbReference type="SUPFAM" id="SSF50475">
    <property type="entry name" value="FMN-binding split barrel"/>
    <property type="match status" value="1"/>
</dbReference>